<dbReference type="EMBL" id="JAHYXK010000004">
    <property type="protein sequence ID" value="MBW7466654.1"/>
    <property type="molecule type" value="Genomic_DNA"/>
</dbReference>
<keyword evidence="4" id="KW-1185">Reference proteome</keyword>
<proteinExistence type="predicted"/>
<dbReference type="RefSeq" id="WP_219876543.1">
    <property type="nucleotide sequence ID" value="NZ_JAHYXK010000004.1"/>
</dbReference>
<sequence>MKTLFAILSLTALFSCSSVSEKEPERTPDYQTSGTPLPVTAEEDTLRLPYHQYYLADLSQQEIVRLILEGSLQPADNHVTFALMDSLSSPNKATRDFIFPAFKEVVEKSDGALSEVVGLYAIKYVEGYPKEFAERYSCCLAELSQLTNYIGYEIMMSQEPTSEYKQLFETINQKYPKYEQDKSMRAFKEKLETYMQSLLGKRENNLDQQCLDAIGGTRRAQRPSNETPSRPNVGVNR</sequence>
<evidence type="ECO:0000313" key="4">
    <source>
        <dbReference type="Proteomes" id="UP000813018"/>
    </source>
</evidence>
<feature type="region of interest" description="Disordered" evidence="1">
    <location>
        <begin position="215"/>
        <end position="237"/>
    </location>
</feature>
<feature type="chain" id="PRO_5047448860" description="Lipoprotein" evidence="2">
    <location>
        <begin position="22"/>
        <end position="237"/>
    </location>
</feature>
<accession>A0ABS7CS66</accession>
<organism evidence="3 4">
    <name type="scientific">Pontibacter aydingkolensis</name>
    <dbReference type="NCBI Taxonomy" id="1911536"/>
    <lineage>
        <taxon>Bacteria</taxon>
        <taxon>Pseudomonadati</taxon>
        <taxon>Bacteroidota</taxon>
        <taxon>Cytophagia</taxon>
        <taxon>Cytophagales</taxon>
        <taxon>Hymenobacteraceae</taxon>
        <taxon>Pontibacter</taxon>
    </lineage>
</organism>
<feature type="signal peptide" evidence="2">
    <location>
        <begin position="1"/>
        <end position="21"/>
    </location>
</feature>
<gene>
    <name evidence="3" type="ORF">K0O23_06215</name>
</gene>
<name>A0ABS7CS66_9BACT</name>
<evidence type="ECO:0000313" key="3">
    <source>
        <dbReference type="EMBL" id="MBW7466654.1"/>
    </source>
</evidence>
<protein>
    <recommendedName>
        <fullName evidence="5">Lipoprotein</fullName>
    </recommendedName>
</protein>
<evidence type="ECO:0008006" key="5">
    <source>
        <dbReference type="Google" id="ProtNLM"/>
    </source>
</evidence>
<reference evidence="3 4" key="1">
    <citation type="journal article" date="2016" name="Int. J. Syst. Evol. Microbiol.">
        <title>Pontibacter aydingkolensis sp. nov., isolated from soil of a salt lake.</title>
        <authorList>
            <person name="Osman G."/>
            <person name="Zhang T."/>
            <person name="Lou K."/>
            <person name="Gao Y."/>
            <person name="Chang W."/>
            <person name="Lin Q."/>
            <person name="Yang H.M."/>
            <person name="Huo X.D."/>
            <person name="Wang N."/>
        </authorList>
    </citation>
    <scope>NUCLEOTIDE SEQUENCE [LARGE SCALE GENOMIC DNA]</scope>
    <source>
        <strain evidence="3 4">KACC 19255</strain>
    </source>
</reference>
<evidence type="ECO:0000256" key="1">
    <source>
        <dbReference type="SAM" id="MobiDB-lite"/>
    </source>
</evidence>
<evidence type="ECO:0000256" key="2">
    <source>
        <dbReference type="SAM" id="SignalP"/>
    </source>
</evidence>
<dbReference type="Proteomes" id="UP000813018">
    <property type="component" value="Unassembled WGS sequence"/>
</dbReference>
<dbReference type="PROSITE" id="PS51257">
    <property type="entry name" value="PROKAR_LIPOPROTEIN"/>
    <property type="match status" value="1"/>
</dbReference>
<comment type="caution">
    <text evidence="3">The sequence shown here is derived from an EMBL/GenBank/DDBJ whole genome shotgun (WGS) entry which is preliminary data.</text>
</comment>
<keyword evidence="2" id="KW-0732">Signal</keyword>